<dbReference type="Pfam" id="PF10651">
    <property type="entry name" value="BppU_N"/>
    <property type="match status" value="1"/>
</dbReference>
<dbReference type="Gene3D" id="2.60.40.3350">
    <property type="match status" value="1"/>
</dbReference>
<dbReference type="GO" id="GO:0006629">
    <property type="term" value="P:lipid metabolic process"/>
    <property type="evidence" value="ECO:0007669"/>
    <property type="project" value="InterPro"/>
</dbReference>
<evidence type="ECO:0000313" key="2">
    <source>
        <dbReference type="EMBL" id="KRN29240.1"/>
    </source>
</evidence>
<dbReference type="InterPro" id="IPR017946">
    <property type="entry name" value="PLC-like_Pdiesterase_TIM-brl"/>
</dbReference>
<dbReference type="CDD" id="cd08566">
    <property type="entry name" value="GDPD_AtGDE_like"/>
    <property type="match status" value="1"/>
</dbReference>
<evidence type="ECO:0000259" key="1">
    <source>
        <dbReference type="PROSITE" id="PS51704"/>
    </source>
</evidence>
<dbReference type="AlphaFoldDB" id="A0A0R2G1Z5"/>
<sequence length="501" mass="55690">MELLTFNVDLDRRNLVDDQQKFDIDFSDSQYSWVQARQYENQMRQVQVNVVHGDGSPFDLTGCNPVLEGLMPDGVHRIIDAKHGVILDAQSGQFRFDFPASAFALAGSYKQIFFRLYRDGLNVATLEFSMEVMADKVISGLIPADYITPFEDLFDKLEEIYKNADSTVQGYITQWKQQIADVITNLNGNYATVQNTFDSLKIQLEGIQDQIKSGNIITVSQFNDLKDGLAATINAAINPIAGTVGLTRSTSWFYRGEKTLCAHRGSYVDAAENTVMAADHAGRYGYGMIECDPRVTSDSQIVIMHDDTVDRMTDGTGNVADFTLAQLKSMKVDVDYAGKKSYNTIRIPTLDELLETCKKWGMGVNLDGNKVNWQDEDIIRLMVNAVKKQKMLGQTLFSVSDDKARTKINALYPEVTLSWAAWGSMDAYIAEASSYTNAMITMSYAQMTANGGQDFAKAQASGIPLYIWSVNTTDAYADCIAKGVRMIETDNTLMPMQVGQA</sequence>
<dbReference type="STRING" id="81857.IV38_GL000120"/>
<reference evidence="4 5" key="1">
    <citation type="journal article" date="2015" name="Genome Announc.">
        <title>Expanding the biotechnology potential of lactobacilli through comparative genomics of 213 strains and associated genera.</title>
        <authorList>
            <person name="Sun Z."/>
            <person name="Harris H.M."/>
            <person name="McCann A."/>
            <person name="Guo C."/>
            <person name="Argimon S."/>
            <person name="Zhang W."/>
            <person name="Yang X."/>
            <person name="Jeffery I.B."/>
            <person name="Cooney J.C."/>
            <person name="Kagawa T.F."/>
            <person name="Liu W."/>
            <person name="Song Y."/>
            <person name="Salvetti E."/>
            <person name="Wrobel A."/>
            <person name="Rasinkangas P."/>
            <person name="Parkhill J."/>
            <person name="Rea M.C."/>
            <person name="O'Sullivan O."/>
            <person name="Ritari J."/>
            <person name="Douillard F.P."/>
            <person name="Paul Ross R."/>
            <person name="Yang R."/>
            <person name="Briner A.E."/>
            <person name="Felis G.E."/>
            <person name="de Vos W.M."/>
            <person name="Barrangou R."/>
            <person name="Klaenhammer T.R."/>
            <person name="Caufield P.W."/>
            <person name="Cui Y."/>
            <person name="Zhang H."/>
            <person name="O'Toole P.W."/>
        </authorList>
    </citation>
    <scope>NUCLEOTIDE SEQUENCE [LARGE SCALE GENOMIC DNA]</scope>
    <source>
        <strain evidence="2 5">ATCC BAA-66</strain>
        <strain evidence="3 4">DSM 13344</strain>
    </source>
</reference>
<dbReference type="InterPro" id="IPR018913">
    <property type="entry name" value="BppU_N"/>
</dbReference>
<dbReference type="InterPro" id="IPR030395">
    <property type="entry name" value="GP_PDE_dom"/>
</dbReference>
<dbReference type="RefSeq" id="WP_057769664.1">
    <property type="nucleotide sequence ID" value="NZ_JQAT01000001.1"/>
</dbReference>
<name>A0A0R2G1Z5_9LACO</name>
<dbReference type="GO" id="GO:0008081">
    <property type="term" value="F:phosphoric diester hydrolase activity"/>
    <property type="evidence" value="ECO:0007669"/>
    <property type="project" value="InterPro"/>
</dbReference>
<accession>A0A0R2G1Z5</accession>
<dbReference type="PANTHER" id="PTHR46211:SF1">
    <property type="entry name" value="GLYCEROPHOSPHODIESTER PHOSPHODIESTERASE, CYTOPLASMIC"/>
    <property type="match status" value="1"/>
</dbReference>
<dbReference type="Proteomes" id="UP000051751">
    <property type="component" value="Unassembled WGS sequence"/>
</dbReference>
<dbReference type="PATRIC" id="fig|81857.3.peg.125"/>
<gene>
    <name evidence="2" type="ORF">IV38_GL000120</name>
    <name evidence="3" type="ORF">IV40_GL001398</name>
</gene>
<keyword evidence="4" id="KW-1185">Reference proteome</keyword>
<proteinExistence type="predicted"/>
<dbReference type="EMBL" id="JQAZ01000004">
    <property type="protein sequence ID" value="KRN31402.1"/>
    <property type="molecule type" value="Genomic_DNA"/>
</dbReference>
<dbReference type="OrthoDB" id="1884875at2"/>
<evidence type="ECO:0000313" key="4">
    <source>
        <dbReference type="Proteomes" id="UP000051645"/>
    </source>
</evidence>
<feature type="domain" description="GP-PDE" evidence="1">
    <location>
        <begin position="258"/>
        <end position="499"/>
    </location>
</feature>
<dbReference type="EMBL" id="JQAT01000001">
    <property type="protein sequence ID" value="KRN29240.1"/>
    <property type="molecule type" value="Genomic_DNA"/>
</dbReference>
<evidence type="ECO:0000313" key="5">
    <source>
        <dbReference type="Proteomes" id="UP000051751"/>
    </source>
</evidence>
<comment type="caution">
    <text evidence="3">The sequence shown here is derived from an EMBL/GenBank/DDBJ whole genome shotgun (WGS) entry which is preliminary data.</text>
</comment>
<protein>
    <submittedName>
        <fullName evidence="3">Minor capsid protein</fullName>
    </submittedName>
</protein>
<evidence type="ECO:0000313" key="3">
    <source>
        <dbReference type="EMBL" id="KRN31402.1"/>
    </source>
</evidence>
<dbReference type="PROSITE" id="PS51704">
    <property type="entry name" value="GP_PDE"/>
    <property type="match status" value="1"/>
</dbReference>
<dbReference type="Gene3D" id="3.20.20.190">
    <property type="entry name" value="Phosphatidylinositol (PI) phosphodiesterase"/>
    <property type="match status" value="1"/>
</dbReference>
<dbReference type="Proteomes" id="UP000051645">
    <property type="component" value="Unassembled WGS sequence"/>
</dbReference>
<dbReference type="Pfam" id="PF03009">
    <property type="entry name" value="GDPD"/>
    <property type="match status" value="1"/>
</dbReference>
<dbReference type="PANTHER" id="PTHR46211">
    <property type="entry name" value="GLYCEROPHOSPHORYL DIESTER PHOSPHODIESTERASE"/>
    <property type="match status" value="1"/>
</dbReference>
<dbReference type="SUPFAM" id="SSF51695">
    <property type="entry name" value="PLC-like phosphodiesterases"/>
    <property type="match status" value="1"/>
</dbReference>
<organism evidence="3 4">
    <name type="scientific">Lactobacillus selangorensis</name>
    <dbReference type="NCBI Taxonomy" id="81857"/>
    <lineage>
        <taxon>Bacteria</taxon>
        <taxon>Bacillati</taxon>
        <taxon>Bacillota</taxon>
        <taxon>Bacilli</taxon>
        <taxon>Lactobacillales</taxon>
        <taxon>Lactobacillaceae</taxon>
        <taxon>Lactobacillus</taxon>
    </lineage>
</organism>